<dbReference type="RefSeq" id="XP_018165054.1">
    <property type="nucleotide sequence ID" value="XM_018296692.1"/>
</dbReference>
<organism evidence="1 2">
    <name type="scientific">Colletotrichum higginsianum (strain IMI 349063)</name>
    <name type="common">Crucifer anthracnose fungus</name>
    <dbReference type="NCBI Taxonomy" id="759273"/>
    <lineage>
        <taxon>Eukaryota</taxon>
        <taxon>Fungi</taxon>
        <taxon>Dikarya</taxon>
        <taxon>Ascomycota</taxon>
        <taxon>Pezizomycotina</taxon>
        <taxon>Sordariomycetes</taxon>
        <taxon>Hypocreomycetidae</taxon>
        <taxon>Glomerellales</taxon>
        <taxon>Glomerellaceae</taxon>
        <taxon>Colletotrichum</taxon>
        <taxon>Colletotrichum destructivum species complex</taxon>
    </lineage>
</organism>
<accession>A0A1B7YWW8</accession>
<protein>
    <submittedName>
        <fullName evidence="1">Uncharacterized protein</fullName>
    </submittedName>
</protein>
<name>A0A1B7YWW8_COLHI</name>
<dbReference type="VEuPathDB" id="FungiDB:CH63R_01717"/>
<dbReference type="KEGG" id="chig:CH63R_01717"/>
<reference evidence="2" key="1">
    <citation type="journal article" date="2017" name="BMC Genomics">
        <title>Gapless genome assembly of Colletotrichum higginsianum reveals chromosome structure and association of transposable elements with secondary metabolite gene clusters.</title>
        <authorList>
            <person name="Dallery J.-F."/>
            <person name="Lapalu N."/>
            <person name="Zampounis A."/>
            <person name="Pigne S."/>
            <person name="Luyten I."/>
            <person name="Amselem J."/>
            <person name="Wittenberg A.H.J."/>
            <person name="Zhou S."/>
            <person name="de Queiroz M.V."/>
            <person name="Robin G.P."/>
            <person name="Auger A."/>
            <person name="Hainaut M."/>
            <person name="Henrissat B."/>
            <person name="Kim K.-T."/>
            <person name="Lee Y.-H."/>
            <person name="Lespinet O."/>
            <person name="Schwartz D.C."/>
            <person name="Thon M.R."/>
            <person name="O'Connell R.J."/>
        </authorList>
    </citation>
    <scope>NUCLEOTIDE SEQUENCE [LARGE SCALE GENOMIC DNA]</scope>
    <source>
        <strain evidence="2">IMI 349063</strain>
    </source>
</reference>
<dbReference type="AlphaFoldDB" id="A0A1B7YWW8"/>
<evidence type="ECO:0000313" key="1">
    <source>
        <dbReference type="EMBL" id="OBR16537.1"/>
    </source>
</evidence>
<dbReference type="GeneID" id="28860799"/>
<comment type="caution">
    <text evidence="1">The sequence shown here is derived from an EMBL/GenBank/DDBJ whole genome shotgun (WGS) entry which is preliminary data.</text>
</comment>
<gene>
    <name evidence="1" type="ORF">CH63R_01717</name>
</gene>
<keyword evidence="2" id="KW-1185">Reference proteome</keyword>
<sequence>MEDGRDPNASLEVERKNSFLGQRSKTETALLEFNSRTNHHDRDLLVIDKKQWGESRACQLLRVPILRRFSHPPAKWIRFDTETTVNQISPTSSFDRRSSANLRTLPALSRRIPGADSSVFYTPEPIGTYKGWEQREQVWTENDGLFVGVLEPISTGLRKREETVRTTEL</sequence>
<dbReference type="Proteomes" id="UP000092177">
    <property type="component" value="Chromosome 1"/>
</dbReference>
<dbReference type="EMBL" id="LTAN01000001">
    <property type="protein sequence ID" value="OBR16537.1"/>
    <property type="molecule type" value="Genomic_DNA"/>
</dbReference>
<proteinExistence type="predicted"/>
<evidence type="ECO:0000313" key="2">
    <source>
        <dbReference type="Proteomes" id="UP000092177"/>
    </source>
</evidence>